<keyword evidence="12" id="KW-1185">Reference proteome</keyword>
<evidence type="ECO:0000256" key="4">
    <source>
        <dbReference type="ARBA" id="ARBA00022801"/>
    </source>
</evidence>
<dbReference type="HAMAP" id="MF_01470">
    <property type="entry name" value="Cas1"/>
    <property type="match status" value="1"/>
</dbReference>
<dbReference type="Pfam" id="PF01867">
    <property type="entry name" value="Cas_Cas1"/>
    <property type="match status" value="1"/>
</dbReference>
<evidence type="ECO:0000256" key="8">
    <source>
        <dbReference type="ARBA" id="ARBA00023211"/>
    </source>
</evidence>
<dbReference type="EMBL" id="CP072649">
    <property type="protein sequence ID" value="QUW04052.1"/>
    <property type="molecule type" value="Genomic_DNA"/>
</dbReference>
<dbReference type="InterPro" id="IPR042206">
    <property type="entry name" value="CRISPR-assoc_Cas1_C"/>
</dbReference>
<keyword evidence="5 10" id="KW-0460">Magnesium</keyword>
<keyword evidence="1 10" id="KW-0540">Nuclease</keyword>
<dbReference type="InterPro" id="IPR042211">
    <property type="entry name" value="CRISPR-assoc_Cas1_N"/>
</dbReference>
<organism evidence="11 12">
    <name type="scientific">Chloracidobacterium validum</name>
    <dbReference type="NCBI Taxonomy" id="2821543"/>
    <lineage>
        <taxon>Bacteria</taxon>
        <taxon>Pseudomonadati</taxon>
        <taxon>Acidobacteriota</taxon>
        <taxon>Terriglobia</taxon>
        <taxon>Terriglobales</taxon>
        <taxon>Acidobacteriaceae</taxon>
        <taxon>Chloracidobacterium</taxon>
    </lineage>
</organism>
<evidence type="ECO:0000256" key="7">
    <source>
        <dbReference type="ARBA" id="ARBA00023125"/>
    </source>
</evidence>
<evidence type="ECO:0000256" key="5">
    <source>
        <dbReference type="ARBA" id="ARBA00022842"/>
    </source>
</evidence>
<dbReference type="NCBIfam" id="TIGR00287">
    <property type="entry name" value="cas1"/>
    <property type="match status" value="1"/>
</dbReference>
<dbReference type="CDD" id="cd09634">
    <property type="entry name" value="Cas1_I-II-III"/>
    <property type="match status" value="1"/>
</dbReference>
<keyword evidence="3 10" id="KW-0255">Endonuclease</keyword>
<dbReference type="InterPro" id="IPR050646">
    <property type="entry name" value="Cas1"/>
</dbReference>
<comment type="function">
    <text evidence="10">CRISPR (clustered regularly interspaced short palindromic repeat), is an adaptive immune system that provides protection against mobile genetic elements (viruses, transposable elements and conjugative plasmids). CRISPR clusters contain spacers, sequences complementary to antecedent mobile elements, and target invading nucleic acids. CRISPR clusters are transcribed and processed into CRISPR RNA (crRNA). Acts as a dsDNA endonuclease. Involved in the integration of spacer DNA into the CRISPR cassette.</text>
</comment>
<dbReference type="Gene3D" id="1.20.120.920">
    <property type="entry name" value="CRISPR-associated endonuclease Cas1, C-terminal domain"/>
    <property type="match status" value="1"/>
</dbReference>
<comment type="similarity">
    <text evidence="10">Belongs to the CRISPR-associated endonuclease Cas1 family.</text>
</comment>
<evidence type="ECO:0000256" key="10">
    <source>
        <dbReference type="HAMAP-Rule" id="MF_01470"/>
    </source>
</evidence>
<evidence type="ECO:0000313" key="12">
    <source>
        <dbReference type="Proteomes" id="UP000676506"/>
    </source>
</evidence>
<proteinExistence type="inferred from homology"/>
<sequence length="332" mass="37316">MATLYLTEQNTTLHKRDNRLALERQGRIVSEIHDFQVERVVVFGHVQLSTAVISHLLAQGIDTAFVTLNGRLKGRLVPLESKNAPLRARHFERMTDPVFKLTLAKAFVQAKLANCVENLARQQRNHPELTLGDAIDFLSALGTRLERAADLNELRGLEGTAAAAYFKALGSLFRRGFTFEKRTRRPPTDPVNALLSFGYALLLNEAIGALASVGFDPYFGCLHEVVYGRCSLALDLIEEFRPITADRLALNLVNLGIVEADDFAPTDEGGVHLDDDARKRFLYEYERLLTREFTNARTKTRTTLRRALHEQAEALQKTILEGTPYAAFRGWH</sequence>
<dbReference type="RefSeq" id="WP_211429941.1">
    <property type="nucleotide sequence ID" value="NZ_CP072649.1"/>
</dbReference>
<protein>
    <recommendedName>
        <fullName evidence="10">CRISPR-associated endonuclease Cas1</fullName>
        <ecNumber evidence="10">3.1.-.-</ecNumber>
    </recommendedName>
</protein>
<dbReference type="PANTHER" id="PTHR34353">
    <property type="entry name" value="CRISPR-ASSOCIATED ENDONUCLEASE CAS1 1"/>
    <property type="match status" value="1"/>
</dbReference>
<evidence type="ECO:0000256" key="1">
    <source>
        <dbReference type="ARBA" id="ARBA00022722"/>
    </source>
</evidence>
<evidence type="ECO:0000256" key="6">
    <source>
        <dbReference type="ARBA" id="ARBA00023118"/>
    </source>
</evidence>
<feature type="binding site" evidence="10">
    <location>
        <position position="238"/>
    </location>
    <ligand>
        <name>Mn(2+)</name>
        <dbReference type="ChEBI" id="CHEBI:29035"/>
    </ligand>
</feature>
<dbReference type="PANTHER" id="PTHR34353:SF2">
    <property type="entry name" value="CRISPR-ASSOCIATED ENDONUCLEASE CAS1 1"/>
    <property type="match status" value="1"/>
</dbReference>
<comment type="subunit">
    <text evidence="9 10">Homodimer, forms a heterotetramer with a Cas2 homodimer.</text>
</comment>
<evidence type="ECO:0000256" key="9">
    <source>
        <dbReference type="ARBA" id="ARBA00038592"/>
    </source>
</evidence>
<gene>
    <name evidence="10 11" type="primary">cas1</name>
    <name evidence="11" type="ORF">J8C06_13445</name>
</gene>
<evidence type="ECO:0000313" key="11">
    <source>
        <dbReference type="EMBL" id="QUW04052.1"/>
    </source>
</evidence>
<keyword evidence="7 10" id="KW-0238">DNA-binding</keyword>
<evidence type="ECO:0000256" key="2">
    <source>
        <dbReference type="ARBA" id="ARBA00022723"/>
    </source>
</evidence>
<dbReference type="GO" id="GO:0004519">
    <property type="term" value="F:endonuclease activity"/>
    <property type="evidence" value="ECO:0007669"/>
    <property type="project" value="UniProtKB-KW"/>
</dbReference>
<feature type="binding site" evidence="10">
    <location>
        <position position="158"/>
    </location>
    <ligand>
        <name>Mn(2+)</name>
        <dbReference type="ChEBI" id="CHEBI:29035"/>
    </ligand>
</feature>
<keyword evidence="8 10" id="KW-0464">Manganese</keyword>
<feature type="binding site" evidence="10">
    <location>
        <position position="223"/>
    </location>
    <ligand>
        <name>Mn(2+)</name>
        <dbReference type="ChEBI" id="CHEBI:29035"/>
    </ligand>
</feature>
<dbReference type="Gene3D" id="3.100.10.20">
    <property type="entry name" value="CRISPR-associated endonuclease Cas1, N-terminal domain"/>
    <property type="match status" value="1"/>
</dbReference>
<evidence type="ECO:0000256" key="3">
    <source>
        <dbReference type="ARBA" id="ARBA00022759"/>
    </source>
</evidence>
<accession>A0ABX8BCB8</accession>
<keyword evidence="6 10" id="KW-0051">Antiviral defense</keyword>
<dbReference type="EC" id="3.1.-.-" evidence="10"/>
<keyword evidence="4 10" id="KW-0378">Hydrolase</keyword>
<reference evidence="11 12" key="1">
    <citation type="submission" date="2021-03" db="EMBL/GenBank/DDBJ databases">
        <title>Genomic and phenotypic characterization of Chloracidobacterium isolates provides evidence for multiple species.</title>
        <authorList>
            <person name="Saini M.K."/>
            <person name="Costas A.M.G."/>
            <person name="Tank M."/>
            <person name="Bryant D.A."/>
        </authorList>
    </citation>
    <scope>NUCLEOTIDE SEQUENCE [LARGE SCALE GENOMIC DNA]</scope>
    <source>
        <strain evidence="11 12">BV2-C</strain>
    </source>
</reference>
<comment type="cofactor">
    <cofactor evidence="10">
        <name>Mg(2+)</name>
        <dbReference type="ChEBI" id="CHEBI:18420"/>
    </cofactor>
    <cofactor evidence="10">
        <name>Mn(2+)</name>
        <dbReference type="ChEBI" id="CHEBI:29035"/>
    </cofactor>
</comment>
<dbReference type="InterPro" id="IPR002729">
    <property type="entry name" value="CRISPR-assoc_Cas1"/>
</dbReference>
<name>A0ABX8BCB8_9BACT</name>
<keyword evidence="2 10" id="KW-0479">Metal-binding</keyword>
<dbReference type="Proteomes" id="UP000676506">
    <property type="component" value="Chromosome 2"/>
</dbReference>